<gene>
    <name evidence="1" type="ORF">E2C01_097201</name>
</gene>
<sequence>MGLRSLGRGRDQGEGEEFEGAVEVEGVKVWPQENQAERMLLFVNWLVDFRVSLPPCLPLPASPSPSLSPLPAFLSCFCSLLLIA</sequence>
<proteinExistence type="predicted"/>
<accession>A0A5B7JZU7</accession>
<dbReference type="AlphaFoldDB" id="A0A5B7JZU7"/>
<evidence type="ECO:0000313" key="1">
    <source>
        <dbReference type="EMBL" id="MPD01663.1"/>
    </source>
</evidence>
<comment type="caution">
    <text evidence="1">The sequence shown here is derived from an EMBL/GenBank/DDBJ whole genome shotgun (WGS) entry which is preliminary data.</text>
</comment>
<keyword evidence="2" id="KW-1185">Reference proteome</keyword>
<organism evidence="1 2">
    <name type="scientific">Portunus trituberculatus</name>
    <name type="common">Swimming crab</name>
    <name type="synonym">Neptunus trituberculatus</name>
    <dbReference type="NCBI Taxonomy" id="210409"/>
    <lineage>
        <taxon>Eukaryota</taxon>
        <taxon>Metazoa</taxon>
        <taxon>Ecdysozoa</taxon>
        <taxon>Arthropoda</taxon>
        <taxon>Crustacea</taxon>
        <taxon>Multicrustacea</taxon>
        <taxon>Malacostraca</taxon>
        <taxon>Eumalacostraca</taxon>
        <taxon>Eucarida</taxon>
        <taxon>Decapoda</taxon>
        <taxon>Pleocyemata</taxon>
        <taxon>Brachyura</taxon>
        <taxon>Eubrachyura</taxon>
        <taxon>Portunoidea</taxon>
        <taxon>Portunidae</taxon>
        <taxon>Portuninae</taxon>
        <taxon>Portunus</taxon>
    </lineage>
</organism>
<reference evidence="1 2" key="1">
    <citation type="submission" date="2019-05" db="EMBL/GenBank/DDBJ databases">
        <title>Another draft genome of Portunus trituberculatus and its Hox gene families provides insights of decapod evolution.</title>
        <authorList>
            <person name="Jeong J.-H."/>
            <person name="Song I."/>
            <person name="Kim S."/>
            <person name="Choi T."/>
            <person name="Kim D."/>
            <person name="Ryu S."/>
            <person name="Kim W."/>
        </authorList>
    </citation>
    <scope>NUCLEOTIDE SEQUENCE [LARGE SCALE GENOMIC DNA]</scope>
    <source>
        <tissue evidence="1">Muscle</tissue>
    </source>
</reference>
<dbReference type="EMBL" id="VSRR010128094">
    <property type="protein sequence ID" value="MPD01663.1"/>
    <property type="molecule type" value="Genomic_DNA"/>
</dbReference>
<dbReference type="Proteomes" id="UP000324222">
    <property type="component" value="Unassembled WGS sequence"/>
</dbReference>
<protein>
    <submittedName>
        <fullName evidence="1">Uncharacterized protein</fullName>
    </submittedName>
</protein>
<name>A0A5B7JZU7_PORTR</name>
<evidence type="ECO:0000313" key="2">
    <source>
        <dbReference type="Proteomes" id="UP000324222"/>
    </source>
</evidence>